<accession>A0A0V0UI64</accession>
<comment type="caution">
    <text evidence="1">The sequence shown here is derived from an EMBL/GenBank/DDBJ whole genome shotgun (WGS) entry which is preliminary data.</text>
</comment>
<gene>
    <name evidence="1" type="ORF">T05_8237</name>
</gene>
<name>A0A0V0UI64_9BILA</name>
<evidence type="ECO:0000313" key="1">
    <source>
        <dbReference type="EMBL" id="KRX50811.1"/>
    </source>
</evidence>
<reference evidence="1 2" key="1">
    <citation type="submission" date="2015-01" db="EMBL/GenBank/DDBJ databases">
        <title>Evolution of Trichinella species and genotypes.</title>
        <authorList>
            <person name="Korhonen P.K."/>
            <person name="Edoardo P."/>
            <person name="Giuseppe L.R."/>
            <person name="Gasser R.B."/>
        </authorList>
    </citation>
    <scope>NUCLEOTIDE SEQUENCE [LARGE SCALE GENOMIC DNA]</scope>
    <source>
        <strain evidence="1">ISS417</strain>
    </source>
</reference>
<dbReference type="AlphaFoldDB" id="A0A0V0UI64"/>
<organism evidence="1 2">
    <name type="scientific">Trichinella murrelli</name>
    <dbReference type="NCBI Taxonomy" id="144512"/>
    <lineage>
        <taxon>Eukaryota</taxon>
        <taxon>Metazoa</taxon>
        <taxon>Ecdysozoa</taxon>
        <taxon>Nematoda</taxon>
        <taxon>Enoplea</taxon>
        <taxon>Dorylaimia</taxon>
        <taxon>Trichinellida</taxon>
        <taxon>Trichinellidae</taxon>
        <taxon>Trichinella</taxon>
    </lineage>
</organism>
<evidence type="ECO:0000313" key="2">
    <source>
        <dbReference type="Proteomes" id="UP000055048"/>
    </source>
</evidence>
<dbReference type="Proteomes" id="UP000055048">
    <property type="component" value="Unassembled WGS sequence"/>
</dbReference>
<keyword evidence="2" id="KW-1185">Reference proteome</keyword>
<dbReference type="OrthoDB" id="10276562at2759"/>
<dbReference type="EMBL" id="JYDJ01000003">
    <property type="protein sequence ID" value="KRX50811.1"/>
    <property type="molecule type" value="Genomic_DNA"/>
</dbReference>
<protein>
    <submittedName>
        <fullName evidence="1">Uncharacterized protein</fullName>
    </submittedName>
</protein>
<sequence length="83" mass="9744">MHYTEFVKAEDARVVDMPAFFQIMLLKHVDMFSYSSLQFKSKYCRHLRQNVPKNCPIQYMPATFSLRDGNAVYESDTRRSVAS</sequence>
<proteinExistence type="predicted"/>